<dbReference type="PANTHER" id="PTHR47424:SF15">
    <property type="entry name" value="ZN(II)2CYS6 TRANSCRIPTION FACTOR (EUROFUNG)"/>
    <property type="match status" value="1"/>
</dbReference>
<dbReference type="InterPro" id="IPR001138">
    <property type="entry name" value="Zn2Cys6_DnaBD"/>
</dbReference>
<evidence type="ECO:0000313" key="9">
    <source>
        <dbReference type="Proteomes" id="UP001203852"/>
    </source>
</evidence>
<gene>
    <name evidence="8" type="ORF">EDD36DRAFT_161512</name>
</gene>
<evidence type="ECO:0000256" key="2">
    <source>
        <dbReference type="ARBA" id="ARBA00023015"/>
    </source>
</evidence>
<evidence type="ECO:0000256" key="3">
    <source>
        <dbReference type="ARBA" id="ARBA00023125"/>
    </source>
</evidence>
<dbReference type="GO" id="GO:0000978">
    <property type="term" value="F:RNA polymerase II cis-regulatory region sequence-specific DNA binding"/>
    <property type="evidence" value="ECO:0007669"/>
    <property type="project" value="TreeGrafter"/>
</dbReference>
<keyword evidence="9" id="KW-1185">Reference proteome</keyword>
<dbReference type="GO" id="GO:0005634">
    <property type="term" value="C:nucleus"/>
    <property type="evidence" value="ECO:0007669"/>
    <property type="project" value="TreeGrafter"/>
</dbReference>
<feature type="domain" description="Zn(2)-C6 fungal-type" evidence="7">
    <location>
        <begin position="45"/>
        <end position="78"/>
    </location>
</feature>
<dbReference type="GO" id="GO:0006351">
    <property type="term" value="P:DNA-templated transcription"/>
    <property type="evidence" value="ECO:0007669"/>
    <property type="project" value="InterPro"/>
</dbReference>
<dbReference type="InterPro" id="IPR036864">
    <property type="entry name" value="Zn2-C6_fun-type_DNA-bd_sf"/>
</dbReference>
<evidence type="ECO:0000256" key="5">
    <source>
        <dbReference type="ARBA" id="ARBA00023242"/>
    </source>
</evidence>
<dbReference type="GO" id="GO:0000981">
    <property type="term" value="F:DNA-binding transcription factor activity, RNA polymerase II-specific"/>
    <property type="evidence" value="ECO:0007669"/>
    <property type="project" value="InterPro"/>
</dbReference>
<reference evidence="8" key="1">
    <citation type="journal article" date="2022" name="bioRxiv">
        <title>Deciphering the potential niche of two novel black yeast fungi from a biological soil crust based on their genomes, phenotypes, and melanin regulation.</title>
        <authorList>
            <consortium name="DOE Joint Genome Institute"/>
            <person name="Carr E.C."/>
            <person name="Barton Q."/>
            <person name="Grambo S."/>
            <person name="Sullivan M."/>
            <person name="Renfro C.M."/>
            <person name="Kuo A."/>
            <person name="Pangilinan J."/>
            <person name="Lipzen A."/>
            <person name="Keymanesh K."/>
            <person name="Savage E."/>
            <person name="Barry K."/>
            <person name="Grigoriev I.V."/>
            <person name="Riekhof W.R."/>
            <person name="Harris S.S."/>
        </authorList>
    </citation>
    <scope>NUCLEOTIDE SEQUENCE</scope>
    <source>
        <strain evidence="8">JF 03-4F</strain>
    </source>
</reference>
<dbReference type="SMART" id="SM00906">
    <property type="entry name" value="Fungal_trans"/>
    <property type="match status" value="1"/>
</dbReference>
<dbReference type="EMBL" id="MU404351">
    <property type="protein sequence ID" value="KAI1617352.1"/>
    <property type="molecule type" value="Genomic_DNA"/>
</dbReference>
<keyword evidence="5" id="KW-0539">Nucleus</keyword>
<keyword evidence="2" id="KW-0805">Transcription regulation</keyword>
<dbReference type="GO" id="GO:0008270">
    <property type="term" value="F:zinc ion binding"/>
    <property type="evidence" value="ECO:0007669"/>
    <property type="project" value="InterPro"/>
</dbReference>
<keyword evidence="4" id="KW-0804">Transcription</keyword>
<dbReference type="CDD" id="cd12148">
    <property type="entry name" value="fungal_TF_MHR"/>
    <property type="match status" value="1"/>
</dbReference>
<keyword evidence="3" id="KW-0238">DNA-binding</keyword>
<dbReference type="PANTHER" id="PTHR47424">
    <property type="entry name" value="REGULATORY PROTEIN GAL4"/>
    <property type="match status" value="1"/>
</dbReference>
<dbReference type="CDD" id="cd00067">
    <property type="entry name" value="GAL4"/>
    <property type="match status" value="1"/>
</dbReference>
<proteinExistence type="predicted"/>
<organism evidence="8 9">
    <name type="scientific">Exophiala viscosa</name>
    <dbReference type="NCBI Taxonomy" id="2486360"/>
    <lineage>
        <taxon>Eukaryota</taxon>
        <taxon>Fungi</taxon>
        <taxon>Dikarya</taxon>
        <taxon>Ascomycota</taxon>
        <taxon>Pezizomycotina</taxon>
        <taxon>Eurotiomycetes</taxon>
        <taxon>Chaetothyriomycetidae</taxon>
        <taxon>Chaetothyriales</taxon>
        <taxon>Herpotrichiellaceae</taxon>
        <taxon>Exophiala</taxon>
    </lineage>
</organism>
<dbReference type="Proteomes" id="UP001203852">
    <property type="component" value="Unassembled WGS sequence"/>
</dbReference>
<evidence type="ECO:0000256" key="6">
    <source>
        <dbReference type="SAM" id="MobiDB-lite"/>
    </source>
</evidence>
<name>A0AAN6E4P4_9EURO</name>
<dbReference type="GO" id="GO:0000435">
    <property type="term" value="P:positive regulation of transcription from RNA polymerase II promoter by galactose"/>
    <property type="evidence" value="ECO:0007669"/>
    <property type="project" value="TreeGrafter"/>
</dbReference>
<protein>
    <submittedName>
        <fullName evidence="8">Fungal-specific transcription factor domain-containing protein</fullName>
    </submittedName>
</protein>
<feature type="region of interest" description="Disordered" evidence="6">
    <location>
        <begin position="152"/>
        <end position="173"/>
    </location>
</feature>
<evidence type="ECO:0000256" key="4">
    <source>
        <dbReference type="ARBA" id="ARBA00023163"/>
    </source>
</evidence>
<dbReference type="Pfam" id="PF00172">
    <property type="entry name" value="Zn_clus"/>
    <property type="match status" value="1"/>
</dbReference>
<dbReference type="Pfam" id="PF04082">
    <property type="entry name" value="Fungal_trans"/>
    <property type="match status" value="1"/>
</dbReference>
<dbReference type="SMART" id="SM00066">
    <property type="entry name" value="GAL4"/>
    <property type="match status" value="1"/>
</dbReference>
<dbReference type="Gene3D" id="4.10.240.10">
    <property type="entry name" value="Zn(2)-C6 fungal-type DNA-binding domain"/>
    <property type="match status" value="1"/>
</dbReference>
<dbReference type="PROSITE" id="PS00463">
    <property type="entry name" value="ZN2_CY6_FUNGAL_1"/>
    <property type="match status" value="1"/>
</dbReference>
<dbReference type="InterPro" id="IPR007219">
    <property type="entry name" value="XnlR_reg_dom"/>
</dbReference>
<dbReference type="InterPro" id="IPR051127">
    <property type="entry name" value="Fungal_SecMet_Regulators"/>
</dbReference>
<dbReference type="AlphaFoldDB" id="A0AAN6E4P4"/>
<dbReference type="SUPFAM" id="SSF57701">
    <property type="entry name" value="Zn2/Cys6 DNA-binding domain"/>
    <property type="match status" value="1"/>
</dbReference>
<keyword evidence="1" id="KW-0479">Metal-binding</keyword>
<dbReference type="PROSITE" id="PS50048">
    <property type="entry name" value="ZN2_CY6_FUNGAL_2"/>
    <property type="match status" value="1"/>
</dbReference>
<sequence length="777" mass="85663">MAGVMLTHAGESWESPVVNAPAASTDVHTVSRGQKRKRLPRALIACEPCRRRKLRCEGDGQNACSRCVKASIISSCIYENVDGTDLRKASRPASISRQVDGTILTAPNPTTVSHFTTTIDRLRDLPCEGVDDGSISVSQSPVGSLLIDNEQEVPADRDDNSKELGGINPHTRGTEFYGTTGVFPFLSRLRQQAHRHNMPSHQQKGASIFSYLHNPFYPTSQSDGRSPGTHETNLGLGNLDFGFTSPATNSVTRTAREVDSAFIGQYFLSLHLIHPILEKRAFKSRCERELWDEGNRVTKPSQGFTALYYAVLALGAIVASEEFCSSALPLGSTEKNSSTSRSPPLSLQYAKQYFSHAKANLGDVFEVSSLESTQAMFLLSVFCQNALKPHSCYLFSGMATTSAVAIGLPHEKGGRGPRSDERLRLAARTWWCIYAHEVEMSCASGRDTFTKTSAQYTLPLPGSHSLPLQEDEAEGQYIIAMVTLANILKQISEDLYQNLPPRLEELRTKASYLDTVLEDWKSSLSTVFDFSRRSLTEPERVTRCKIVLKLRYHSARILLYRRFVETWASNDDDATIGREVSACLQAARTTIQLLYDTYLHNPYFRTWWYNTTYLLNACMIALSVIFMGSCDTPVFEIFEDLDKALEVFEVMKSVVVARRCAQLTQEVCEVAKIVCRERAAASRRGEDPSMPAGATQSDLQPLVPLGFSATGNGSPSDVHGDASWQDAFMTSVLGEGAGGLCSLADFFDFESGGVSWNMYHGDITEAADYAEPGTSIS</sequence>
<comment type="caution">
    <text evidence="8">The sequence shown here is derived from an EMBL/GenBank/DDBJ whole genome shotgun (WGS) entry which is preliminary data.</text>
</comment>
<evidence type="ECO:0000256" key="1">
    <source>
        <dbReference type="ARBA" id="ARBA00022723"/>
    </source>
</evidence>
<accession>A0AAN6E4P4</accession>
<evidence type="ECO:0000259" key="7">
    <source>
        <dbReference type="PROSITE" id="PS50048"/>
    </source>
</evidence>
<evidence type="ECO:0000313" key="8">
    <source>
        <dbReference type="EMBL" id="KAI1617352.1"/>
    </source>
</evidence>